<evidence type="ECO:0000313" key="3">
    <source>
        <dbReference type="Proteomes" id="UP000332933"/>
    </source>
</evidence>
<keyword evidence="3" id="KW-1185">Reference proteome</keyword>
<organism evidence="2 3">
    <name type="scientific">Aphanomyces stellatus</name>
    <dbReference type="NCBI Taxonomy" id="120398"/>
    <lineage>
        <taxon>Eukaryota</taxon>
        <taxon>Sar</taxon>
        <taxon>Stramenopiles</taxon>
        <taxon>Oomycota</taxon>
        <taxon>Saprolegniomycetes</taxon>
        <taxon>Saprolegniales</taxon>
        <taxon>Verrucalvaceae</taxon>
        <taxon>Aphanomyces</taxon>
    </lineage>
</organism>
<protein>
    <submittedName>
        <fullName evidence="2">Aste57867_20024 protein</fullName>
    </submittedName>
</protein>
<evidence type="ECO:0000313" key="1">
    <source>
        <dbReference type="EMBL" id="KAF0688344.1"/>
    </source>
</evidence>
<reference evidence="2 3" key="1">
    <citation type="submission" date="2019-03" db="EMBL/GenBank/DDBJ databases">
        <authorList>
            <person name="Gaulin E."/>
            <person name="Dumas B."/>
        </authorList>
    </citation>
    <scope>NUCLEOTIDE SEQUENCE [LARGE SCALE GENOMIC DNA]</scope>
    <source>
        <strain evidence="2">CBS 568.67</strain>
    </source>
</reference>
<gene>
    <name evidence="2" type="primary">Aste57867_20024</name>
    <name evidence="1" type="ORF">As57867_019958</name>
    <name evidence="2" type="ORF">ASTE57867_20024</name>
</gene>
<sequence length="168" mass="19213">MFWPHLWLNRTFILENEAHVAAVVKLFSHVVVDGMFDLEWLRRHLALEASDAVRSLPQARDVSTPLVEWFNQWTRFRIADGLLVDIYFNRLKLTLAIDALPRLQHLIHLTSYISMQNASLRFSFATTSPTLVELNNVCTSGGIVITAAMLTNATTWLKTNPIRLFGCF</sequence>
<dbReference type="AlphaFoldDB" id="A0A485LEL5"/>
<dbReference type="Proteomes" id="UP000332933">
    <property type="component" value="Unassembled WGS sequence"/>
</dbReference>
<reference evidence="1" key="2">
    <citation type="submission" date="2019-06" db="EMBL/GenBank/DDBJ databases">
        <title>Genomics analysis of Aphanomyces spp. identifies a new class of oomycete effector associated with host adaptation.</title>
        <authorList>
            <person name="Gaulin E."/>
        </authorList>
    </citation>
    <scope>NUCLEOTIDE SEQUENCE</scope>
    <source>
        <strain evidence="1">CBS 578.67</strain>
    </source>
</reference>
<dbReference type="EMBL" id="VJMH01006734">
    <property type="protein sequence ID" value="KAF0688344.1"/>
    <property type="molecule type" value="Genomic_DNA"/>
</dbReference>
<accession>A0A485LEL5</accession>
<evidence type="ECO:0000313" key="2">
    <source>
        <dbReference type="EMBL" id="VFT96720.1"/>
    </source>
</evidence>
<dbReference type="EMBL" id="CAADRA010006757">
    <property type="protein sequence ID" value="VFT96720.1"/>
    <property type="molecule type" value="Genomic_DNA"/>
</dbReference>
<proteinExistence type="predicted"/>
<name>A0A485LEL5_9STRA</name>